<comment type="caution">
    <text evidence="1">The sequence shown here is derived from an EMBL/GenBank/DDBJ whole genome shotgun (WGS) entry which is preliminary data.</text>
</comment>
<proteinExistence type="predicted"/>
<dbReference type="AlphaFoldDB" id="A0A7V5XGF9"/>
<reference evidence="1" key="1">
    <citation type="journal article" date="2020" name="mSystems">
        <title>Genome- and Community-Level Interaction Insights into Carbon Utilization and Element Cycling Functions of Hydrothermarchaeota in Hydrothermal Sediment.</title>
        <authorList>
            <person name="Zhou Z."/>
            <person name="Liu Y."/>
            <person name="Xu W."/>
            <person name="Pan J."/>
            <person name="Luo Z.H."/>
            <person name="Li M."/>
        </authorList>
    </citation>
    <scope>NUCLEOTIDE SEQUENCE [LARGE SCALE GENOMIC DNA]</scope>
    <source>
        <strain evidence="1">SpSt-106</strain>
    </source>
</reference>
<gene>
    <name evidence="1" type="ORF">ENM15_04220</name>
</gene>
<accession>A0A7V5XGF9</accession>
<dbReference type="EMBL" id="DRWR01000077">
    <property type="protein sequence ID" value="HHQ16001.1"/>
    <property type="molecule type" value="Genomic_DNA"/>
</dbReference>
<protein>
    <submittedName>
        <fullName evidence="1">Uncharacterized protein</fullName>
    </submittedName>
</protein>
<organism evidence="1">
    <name type="scientific">Thermodesulfobacterium geofontis</name>
    <dbReference type="NCBI Taxonomy" id="1295609"/>
    <lineage>
        <taxon>Bacteria</taxon>
        <taxon>Pseudomonadati</taxon>
        <taxon>Thermodesulfobacteriota</taxon>
        <taxon>Thermodesulfobacteria</taxon>
        <taxon>Thermodesulfobacteriales</taxon>
        <taxon>Thermodesulfobacteriaceae</taxon>
        <taxon>Thermodesulfobacterium</taxon>
    </lineage>
</organism>
<evidence type="ECO:0000313" key="1">
    <source>
        <dbReference type="EMBL" id="HHQ16001.1"/>
    </source>
</evidence>
<name>A0A7V5XGF9_9BACT</name>
<sequence length="222" mass="27209">MKFYTLEWINEVFKRYQNEEDSFFIEDKEVGFKPKHFLWALLHIYSKKEIPFIGDTLNTKDLEFILQHQEFDFMYLVDLLRKEFALWFRENILNRDFSEENYFILAQEFLLLEEQLRKQIQIPLLDKMKKLIHDLEEIVEEKKPIKEFEKKKNKFFRLIKFFSIVEKIETTKCSELVERAKNVAERAYKSFETFEFFTSLPSQIEFKNALKEEFNKLFSLLS</sequence>